<sequence>METLGYAIAAVVWGSVVMALLAGVVAMVLTVRWRRRAIAALEREESAAEGRQASGRPDVPPGQRCRRRQSCPGPS</sequence>
<keyword evidence="4" id="KW-1185">Reference proteome</keyword>
<feature type="region of interest" description="Disordered" evidence="1">
    <location>
        <begin position="44"/>
        <end position="75"/>
    </location>
</feature>
<reference evidence="4" key="1">
    <citation type="journal article" date="2019" name="Int. J. Syst. Evol. Microbiol.">
        <title>The Global Catalogue of Microorganisms (GCM) 10K type strain sequencing project: providing services to taxonomists for standard genome sequencing and annotation.</title>
        <authorList>
            <consortium name="The Broad Institute Genomics Platform"/>
            <consortium name="The Broad Institute Genome Sequencing Center for Infectious Disease"/>
            <person name="Wu L."/>
            <person name="Ma J."/>
        </authorList>
    </citation>
    <scope>NUCLEOTIDE SEQUENCE [LARGE SCALE GENOMIC DNA]</scope>
    <source>
        <strain evidence="4">JCM 18324</strain>
    </source>
</reference>
<dbReference type="Proteomes" id="UP001501147">
    <property type="component" value="Unassembled WGS sequence"/>
</dbReference>
<evidence type="ECO:0008006" key="5">
    <source>
        <dbReference type="Google" id="ProtNLM"/>
    </source>
</evidence>
<organism evidence="3 4">
    <name type="scientific">Streptomyces sanyensis</name>
    <dbReference type="NCBI Taxonomy" id="568869"/>
    <lineage>
        <taxon>Bacteria</taxon>
        <taxon>Bacillati</taxon>
        <taxon>Actinomycetota</taxon>
        <taxon>Actinomycetes</taxon>
        <taxon>Kitasatosporales</taxon>
        <taxon>Streptomycetaceae</taxon>
        <taxon>Streptomyces</taxon>
    </lineage>
</organism>
<proteinExistence type="predicted"/>
<comment type="caution">
    <text evidence="3">The sequence shown here is derived from an EMBL/GenBank/DDBJ whole genome shotgun (WGS) entry which is preliminary data.</text>
</comment>
<keyword evidence="2" id="KW-0472">Membrane</keyword>
<name>A0ABP8ZWQ0_9ACTN</name>
<evidence type="ECO:0000313" key="4">
    <source>
        <dbReference type="Proteomes" id="UP001501147"/>
    </source>
</evidence>
<evidence type="ECO:0000256" key="1">
    <source>
        <dbReference type="SAM" id="MobiDB-lite"/>
    </source>
</evidence>
<protein>
    <recommendedName>
        <fullName evidence="5">Heme exporter protein D</fullName>
    </recommendedName>
</protein>
<feature type="transmembrane region" description="Helical" evidence="2">
    <location>
        <begin position="6"/>
        <end position="29"/>
    </location>
</feature>
<keyword evidence="2" id="KW-0812">Transmembrane</keyword>
<accession>A0ABP8ZWQ0</accession>
<evidence type="ECO:0000256" key="2">
    <source>
        <dbReference type="SAM" id="Phobius"/>
    </source>
</evidence>
<keyword evidence="2" id="KW-1133">Transmembrane helix</keyword>
<dbReference type="EMBL" id="BAABJV010000002">
    <property type="protein sequence ID" value="GAA4766988.1"/>
    <property type="molecule type" value="Genomic_DNA"/>
</dbReference>
<evidence type="ECO:0000313" key="3">
    <source>
        <dbReference type="EMBL" id="GAA4766988.1"/>
    </source>
</evidence>
<gene>
    <name evidence="3" type="ORF">GCM10023329_11620</name>
</gene>